<protein>
    <recommendedName>
        <fullName evidence="2">C2H2-type domain-containing protein</fullName>
    </recommendedName>
</protein>
<keyword evidence="1" id="KW-0479">Metal-binding</keyword>
<gene>
    <name evidence="3" type="ORF">CC80DRAFT_397754</name>
</gene>
<feature type="non-terminal residue" evidence="3">
    <location>
        <position position="1"/>
    </location>
</feature>
<dbReference type="EMBL" id="ML976977">
    <property type="protein sequence ID" value="KAF1963619.1"/>
    <property type="molecule type" value="Genomic_DNA"/>
</dbReference>
<organism evidence="3 4">
    <name type="scientific">Byssothecium circinans</name>
    <dbReference type="NCBI Taxonomy" id="147558"/>
    <lineage>
        <taxon>Eukaryota</taxon>
        <taxon>Fungi</taxon>
        <taxon>Dikarya</taxon>
        <taxon>Ascomycota</taxon>
        <taxon>Pezizomycotina</taxon>
        <taxon>Dothideomycetes</taxon>
        <taxon>Pleosporomycetidae</taxon>
        <taxon>Pleosporales</taxon>
        <taxon>Massarineae</taxon>
        <taxon>Massarinaceae</taxon>
        <taxon>Byssothecium</taxon>
    </lineage>
</organism>
<keyword evidence="4" id="KW-1185">Reference proteome</keyword>
<dbReference type="AlphaFoldDB" id="A0A6A5UI31"/>
<dbReference type="Proteomes" id="UP000800035">
    <property type="component" value="Unassembled WGS sequence"/>
</dbReference>
<evidence type="ECO:0000259" key="2">
    <source>
        <dbReference type="PROSITE" id="PS50157"/>
    </source>
</evidence>
<dbReference type="PROSITE" id="PS00028">
    <property type="entry name" value="ZINC_FINGER_C2H2_1"/>
    <property type="match status" value="1"/>
</dbReference>
<dbReference type="OrthoDB" id="6077919at2759"/>
<dbReference type="PROSITE" id="PS50157">
    <property type="entry name" value="ZINC_FINGER_C2H2_2"/>
    <property type="match status" value="1"/>
</dbReference>
<sequence length="534" mass="61048">GLRFPCPLADEHNCPKTFSSSKMAKAHSHIHSGVQIPCPLAKGYGCDLMFKTQEYARNHKKLHTHPFICPRKDCIRRFQSFGDTLQHADDPNHQVPELFLCPVQMCRSATIGKPLNGHDIKWHRNLHVQLGHIDSTDFIPQAAKEQQLHSDISLYSLIQQHERLDLTARSSREELALGIAEDDGDLDVNETDLKDIYNAIDSDDNDHQDMQDDDEMQEAFPKDGGLLQELEYPSELLSQEHLQRRESRGSGILRLANRCAGPQNSVCASRNCDRLPVHGCAYCPLHLSNLLQNSHKSIHNHSITQLQEMFKSAIRKEWRIQPQYDVVRKRTKEILQSKRPGTDLIILDDEFSPASQQLWDSLPFWSHISQFKAKEVYSSARNTSLEHMDVDEVAFRLRQVGISPSTVIIVYHATNFDLKLLTRFLESAGYFGYLPTEENCIPIVNVLRPHLSDRMSSGRRFPLKLEVPCPLMFPRHSLVGMNHQALADCQQTRLVCMAYEELCKPVAERGEEWRPDAVARSSQRSILDWLQDSP</sequence>
<evidence type="ECO:0000313" key="4">
    <source>
        <dbReference type="Proteomes" id="UP000800035"/>
    </source>
</evidence>
<feature type="domain" description="C2H2-type" evidence="2">
    <location>
        <begin position="4"/>
        <end position="36"/>
    </location>
</feature>
<keyword evidence="1" id="KW-0863">Zinc-finger</keyword>
<evidence type="ECO:0000256" key="1">
    <source>
        <dbReference type="PROSITE-ProRule" id="PRU00042"/>
    </source>
</evidence>
<proteinExistence type="predicted"/>
<reference evidence="3" key="1">
    <citation type="journal article" date="2020" name="Stud. Mycol.">
        <title>101 Dothideomycetes genomes: a test case for predicting lifestyles and emergence of pathogens.</title>
        <authorList>
            <person name="Haridas S."/>
            <person name="Albert R."/>
            <person name="Binder M."/>
            <person name="Bloem J."/>
            <person name="Labutti K."/>
            <person name="Salamov A."/>
            <person name="Andreopoulos B."/>
            <person name="Baker S."/>
            <person name="Barry K."/>
            <person name="Bills G."/>
            <person name="Bluhm B."/>
            <person name="Cannon C."/>
            <person name="Castanera R."/>
            <person name="Culley D."/>
            <person name="Daum C."/>
            <person name="Ezra D."/>
            <person name="Gonzalez J."/>
            <person name="Henrissat B."/>
            <person name="Kuo A."/>
            <person name="Liang C."/>
            <person name="Lipzen A."/>
            <person name="Lutzoni F."/>
            <person name="Magnuson J."/>
            <person name="Mondo S."/>
            <person name="Nolan M."/>
            <person name="Ohm R."/>
            <person name="Pangilinan J."/>
            <person name="Park H.-J."/>
            <person name="Ramirez L."/>
            <person name="Alfaro M."/>
            <person name="Sun H."/>
            <person name="Tritt A."/>
            <person name="Yoshinaga Y."/>
            <person name="Zwiers L.-H."/>
            <person name="Turgeon B."/>
            <person name="Goodwin S."/>
            <person name="Spatafora J."/>
            <person name="Crous P."/>
            <person name="Grigoriev I."/>
        </authorList>
    </citation>
    <scope>NUCLEOTIDE SEQUENCE</scope>
    <source>
        <strain evidence="3">CBS 675.92</strain>
    </source>
</reference>
<evidence type="ECO:0000313" key="3">
    <source>
        <dbReference type="EMBL" id="KAF1963619.1"/>
    </source>
</evidence>
<keyword evidence="1" id="KW-0862">Zinc</keyword>
<name>A0A6A5UI31_9PLEO</name>
<accession>A0A6A5UI31</accession>
<dbReference type="Gene3D" id="3.30.160.60">
    <property type="entry name" value="Classic Zinc Finger"/>
    <property type="match status" value="1"/>
</dbReference>
<dbReference type="InterPro" id="IPR013087">
    <property type="entry name" value="Znf_C2H2_type"/>
</dbReference>
<dbReference type="GO" id="GO:0008270">
    <property type="term" value="F:zinc ion binding"/>
    <property type="evidence" value="ECO:0007669"/>
    <property type="project" value="UniProtKB-KW"/>
</dbReference>